<dbReference type="Gene3D" id="3.30.420.10">
    <property type="entry name" value="Ribonuclease H-like superfamily/Ribonuclease H"/>
    <property type="match status" value="2"/>
</dbReference>
<proteinExistence type="inferred from homology"/>
<name>A0AAV8UDA3_9ROSI</name>
<dbReference type="AlphaFoldDB" id="A0AAV8UDA3"/>
<evidence type="ECO:0000256" key="2">
    <source>
        <dbReference type="ARBA" id="ARBA00008372"/>
    </source>
</evidence>
<reference evidence="3 4" key="1">
    <citation type="submission" date="2021-09" db="EMBL/GenBank/DDBJ databases">
        <title>Genomic insights and catalytic innovation underlie evolution of tropane alkaloids biosynthesis.</title>
        <authorList>
            <person name="Wang Y.-J."/>
            <person name="Tian T."/>
            <person name="Huang J.-P."/>
            <person name="Huang S.-X."/>
        </authorList>
    </citation>
    <scope>NUCLEOTIDE SEQUENCE [LARGE SCALE GENOMIC DNA]</scope>
    <source>
        <strain evidence="3">KIB-2018</strain>
        <tissue evidence="3">Leaf</tissue>
    </source>
</reference>
<accession>A0AAV8UDA3</accession>
<comment type="cofactor">
    <cofactor evidence="1">
        <name>a divalent metal cation</name>
        <dbReference type="ChEBI" id="CHEBI:60240"/>
    </cofactor>
</comment>
<protein>
    <submittedName>
        <fullName evidence="3">Uncharacterized protein</fullName>
    </submittedName>
</protein>
<dbReference type="PANTHER" id="PTHR15092">
    <property type="entry name" value="POLY A -SPECIFIC RIBONUCLEASE/TARGET OF EGR1, MEMBER 1"/>
    <property type="match status" value="1"/>
</dbReference>
<dbReference type="InterPro" id="IPR036397">
    <property type="entry name" value="RNaseH_sf"/>
</dbReference>
<dbReference type="GO" id="GO:0003723">
    <property type="term" value="F:RNA binding"/>
    <property type="evidence" value="ECO:0007669"/>
    <property type="project" value="TreeGrafter"/>
</dbReference>
<dbReference type="InterPro" id="IPR006941">
    <property type="entry name" value="RNase_CAF1"/>
</dbReference>
<comment type="caution">
    <text evidence="3">The sequence shown here is derived from an EMBL/GenBank/DDBJ whole genome shotgun (WGS) entry which is preliminary data.</text>
</comment>
<dbReference type="InterPro" id="IPR051181">
    <property type="entry name" value="CAF1_poly(A)_ribonucleases"/>
</dbReference>
<evidence type="ECO:0000256" key="1">
    <source>
        <dbReference type="ARBA" id="ARBA00001968"/>
    </source>
</evidence>
<sequence length="616" mass="69319">MASLISLFLQRRLLCTRSNVPHNPSHWNVKQVTKSNFAGSLEEIKSHIATSDFVALSLQNTGSFSAAWHRVSPFDTPETAYLKAKHAAERFQVLQFAVCPFSFRASKVAAHPYNFHLFPRDELNMGMPSYSFSCQTSSLTSMAREGFDFNACIYDGISYLSRAQESAAKVQMEYPIHANFVVRPISNPSLVDKVFIERNKSRVRHWRNVCKDVITGDEEPLVQCLRKIVLSSEEFRSRPCMTIDVCSERQAELIIEMLQDFDDLVPLIILAKGGGAQAVRAVLTSSKEDKNLLMAELQSMEEEHNKKLCGFREVIDLISASQKPVVSYDSLNDLTFVHSKFLAPLPPTMDEFLHSLQLVFPCVVDVSRLMNKIGPPRKARNVPLAMSYLKNHFFAPVDMEFPCQDTGNKIQIHGHNVLDICKLFAKLSYVLKIAPSADSDLRNLASTLENNFNGFSTVPQETTDGEISIWRSNTRKVNCSDLVFLWGFRDDITAGMLKNMLQESHTIFSEAFDLRLVEKSSAIVVFWQPGLSKTFLDMMSNSLEVSGTLLELVSEGMKAAGYEIYDRACKLGLWESSLAEALDKATINPCCSFSPSERNLAQRCQYSELMIDLDDL</sequence>
<dbReference type="GO" id="GO:0000175">
    <property type="term" value="F:3'-5'-RNA exonuclease activity"/>
    <property type="evidence" value="ECO:0007669"/>
    <property type="project" value="TreeGrafter"/>
</dbReference>
<gene>
    <name evidence="3" type="ORF">K2173_018435</name>
</gene>
<dbReference type="Pfam" id="PF04857">
    <property type="entry name" value="CAF1"/>
    <property type="match status" value="1"/>
</dbReference>
<evidence type="ECO:0000313" key="4">
    <source>
        <dbReference type="Proteomes" id="UP001159364"/>
    </source>
</evidence>
<keyword evidence="4" id="KW-1185">Reference proteome</keyword>
<dbReference type="EMBL" id="JAIWQS010000008">
    <property type="protein sequence ID" value="KAJ8899461.1"/>
    <property type="molecule type" value="Genomic_DNA"/>
</dbReference>
<dbReference type="Proteomes" id="UP001159364">
    <property type="component" value="Linkage Group LG08"/>
</dbReference>
<organism evidence="3 4">
    <name type="scientific">Erythroxylum novogranatense</name>
    <dbReference type="NCBI Taxonomy" id="1862640"/>
    <lineage>
        <taxon>Eukaryota</taxon>
        <taxon>Viridiplantae</taxon>
        <taxon>Streptophyta</taxon>
        <taxon>Embryophyta</taxon>
        <taxon>Tracheophyta</taxon>
        <taxon>Spermatophyta</taxon>
        <taxon>Magnoliopsida</taxon>
        <taxon>eudicotyledons</taxon>
        <taxon>Gunneridae</taxon>
        <taxon>Pentapetalae</taxon>
        <taxon>rosids</taxon>
        <taxon>fabids</taxon>
        <taxon>Malpighiales</taxon>
        <taxon>Erythroxylaceae</taxon>
        <taxon>Erythroxylum</taxon>
    </lineage>
</organism>
<dbReference type="SUPFAM" id="SSF53098">
    <property type="entry name" value="Ribonuclease H-like"/>
    <property type="match status" value="1"/>
</dbReference>
<dbReference type="InterPro" id="IPR012337">
    <property type="entry name" value="RNaseH-like_sf"/>
</dbReference>
<dbReference type="PANTHER" id="PTHR15092:SF42">
    <property type="entry name" value="POLY(A)-SPECIFIC RIBONUCLEASE PARN-LIKE"/>
    <property type="match status" value="1"/>
</dbReference>
<comment type="similarity">
    <text evidence="2">Belongs to the CAF1 family.</text>
</comment>
<evidence type="ECO:0000313" key="3">
    <source>
        <dbReference type="EMBL" id="KAJ8899461.1"/>
    </source>
</evidence>